<evidence type="ECO:0000313" key="4">
    <source>
        <dbReference type="Proteomes" id="UP000030949"/>
    </source>
</evidence>
<keyword evidence="1" id="KW-0175">Coiled coil</keyword>
<gene>
    <name evidence="3" type="ORF">JZ00_08450</name>
</gene>
<dbReference type="RefSeq" id="WP_039590373.1">
    <property type="nucleotide sequence ID" value="NZ_JQGJ02000003.1"/>
</dbReference>
<proteinExistence type="predicted"/>
<comment type="caution">
    <text evidence="3">The sequence shown here is derived from an EMBL/GenBank/DDBJ whole genome shotgun (WGS) entry which is preliminary data.</text>
</comment>
<dbReference type="OrthoDB" id="7013040at2"/>
<accession>A0A0B1Z1X8</accession>
<dbReference type="InterPro" id="IPR053716">
    <property type="entry name" value="Flag_assembly_chemotaxis_eff"/>
</dbReference>
<sequence length="139" mass="16136">MSRADLDALAPVRRHREAQAERAWRQQRDLLREREAAVAAARVRWQAASEQQVTQREALYGEHRGRALSVCELNAWSTEERRLIGELAEQAQALQALDEEQAQQARSTEAARQRLQRRRRDLEKLSAMMDYLVEDPSDE</sequence>
<feature type="region of interest" description="Disordered" evidence="2">
    <location>
        <begin position="1"/>
        <end position="20"/>
    </location>
</feature>
<dbReference type="EMBL" id="JQGJ01000004">
    <property type="protein sequence ID" value="KHK65064.1"/>
    <property type="molecule type" value="Genomic_DNA"/>
</dbReference>
<evidence type="ECO:0000313" key="3">
    <source>
        <dbReference type="EMBL" id="KHK65064.1"/>
    </source>
</evidence>
<dbReference type="Proteomes" id="UP000030949">
    <property type="component" value="Unassembled WGS sequence"/>
</dbReference>
<protein>
    <submittedName>
        <fullName evidence="3">Type III secretion protein</fullName>
    </submittedName>
</protein>
<name>A0A0B1Z1X8_9PSED</name>
<dbReference type="Gene3D" id="1.10.287.1700">
    <property type="match status" value="1"/>
</dbReference>
<evidence type="ECO:0000256" key="1">
    <source>
        <dbReference type="SAM" id="Coils"/>
    </source>
</evidence>
<dbReference type="AlphaFoldDB" id="A0A0B1Z1X8"/>
<reference evidence="4" key="1">
    <citation type="submission" date="2015-03" db="EMBL/GenBank/DDBJ databases">
        <title>Pseudomonas frederiksbergensis hydrocarbon degrader.</title>
        <authorList>
            <person name="Brown L.M."/>
            <person name="Ruiz O.N."/>
            <person name="Mueller S."/>
            <person name="Gunasekera T.S."/>
        </authorList>
    </citation>
    <scope>NUCLEOTIDE SEQUENCE [LARGE SCALE GENOMIC DNA]</scope>
    <source>
        <strain evidence="4">SI8</strain>
    </source>
</reference>
<feature type="coiled-coil region" evidence="1">
    <location>
        <begin position="80"/>
        <end position="125"/>
    </location>
</feature>
<organism evidence="3 4">
    <name type="scientific">Pseudomonas frederiksbergensis</name>
    <dbReference type="NCBI Taxonomy" id="104087"/>
    <lineage>
        <taxon>Bacteria</taxon>
        <taxon>Pseudomonadati</taxon>
        <taxon>Pseudomonadota</taxon>
        <taxon>Gammaproteobacteria</taxon>
        <taxon>Pseudomonadales</taxon>
        <taxon>Pseudomonadaceae</taxon>
        <taxon>Pseudomonas</taxon>
    </lineage>
</organism>
<evidence type="ECO:0000256" key="2">
    <source>
        <dbReference type="SAM" id="MobiDB-lite"/>
    </source>
</evidence>